<keyword evidence="2" id="KW-0489">Methyltransferase</keyword>
<comment type="caution">
    <text evidence="2">The sequence shown here is derived from an EMBL/GenBank/DDBJ whole genome shotgun (WGS) entry which is preliminary data.</text>
</comment>
<protein>
    <submittedName>
        <fullName evidence="2">SAM-dependent methyltransferase</fullName>
    </submittedName>
</protein>
<dbReference type="InterPro" id="IPR029063">
    <property type="entry name" value="SAM-dependent_MTases_sf"/>
</dbReference>
<dbReference type="CDD" id="cd02440">
    <property type="entry name" value="AdoMet_MTases"/>
    <property type="match status" value="1"/>
</dbReference>
<keyword evidence="3" id="KW-1185">Reference proteome</keyword>
<dbReference type="Pfam" id="PF13649">
    <property type="entry name" value="Methyltransf_25"/>
    <property type="match status" value="1"/>
</dbReference>
<evidence type="ECO:0000259" key="1">
    <source>
        <dbReference type="Pfam" id="PF13649"/>
    </source>
</evidence>
<dbReference type="Gene3D" id="3.40.50.150">
    <property type="entry name" value="Vaccinia Virus protein VP39"/>
    <property type="match status" value="1"/>
</dbReference>
<keyword evidence="2" id="KW-0808">Transferase</keyword>
<evidence type="ECO:0000313" key="3">
    <source>
        <dbReference type="Proteomes" id="UP000216215"/>
    </source>
</evidence>
<organism evidence="2 3">
    <name type="scientific">Mesorhizobium mediterraneum</name>
    <dbReference type="NCBI Taxonomy" id="43617"/>
    <lineage>
        <taxon>Bacteria</taxon>
        <taxon>Pseudomonadati</taxon>
        <taxon>Pseudomonadota</taxon>
        <taxon>Alphaproteobacteria</taxon>
        <taxon>Hyphomicrobiales</taxon>
        <taxon>Phyllobacteriaceae</taxon>
        <taxon>Mesorhizobium</taxon>
    </lineage>
</organism>
<reference evidence="3" key="1">
    <citation type="submission" date="2017-08" db="EMBL/GenBank/DDBJ databases">
        <title>Mesorhizobium wenxinae sp. nov., a novel rhizobial species isolated from root nodules of chickpea (Cicer arietinum L.).</title>
        <authorList>
            <person name="Zhang J."/>
        </authorList>
    </citation>
    <scope>NUCLEOTIDE SEQUENCE [LARGE SCALE GENOMIC DNA]</scope>
    <source>
        <strain evidence="3">USDA 3392</strain>
    </source>
</reference>
<name>A0AB36R1Y8_9HYPH</name>
<dbReference type="Proteomes" id="UP000216215">
    <property type="component" value="Unassembled WGS sequence"/>
</dbReference>
<accession>A0AB36R1Y8</accession>
<sequence length="256" mass="29058">MDDDFVYDQKWALNYEEFVRLHGKTAEVLDTVNFLERYSSGRNALELGIGDGRVAVPLSERGVRVEGIDNSDSMLQVLAERTDMVKAWKGDIADFRSEQRYRLVYCVYNTFKVLFTREAQLACFRSVAEVLDDQGSLVLELDVPALEGFVNGQKITTLFVDHENTILNAHVHDPLNQNLVSSLLWFSGTSVRRLPHRARYVYHQELDTMAELVGLKLVERWGDWAGGAFTEGSKRHISVYSRTSLLSGTFSSADLR</sequence>
<dbReference type="AlphaFoldDB" id="A0AB36R1Y8"/>
<evidence type="ECO:0000313" key="2">
    <source>
        <dbReference type="EMBL" id="PAP98602.1"/>
    </source>
</evidence>
<proteinExistence type="predicted"/>
<feature type="domain" description="Methyltransferase" evidence="1">
    <location>
        <begin position="45"/>
        <end position="135"/>
    </location>
</feature>
<dbReference type="GO" id="GO:0032259">
    <property type="term" value="P:methylation"/>
    <property type="evidence" value="ECO:0007669"/>
    <property type="project" value="UniProtKB-KW"/>
</dbReference>
<dbReference type="EMBL" id="NPKI01000043">
    <property type="protein sequence ID" value="PAP98602.1"/>
    <property type="molecule type" value="Genomic_DNA"/>
</dbReference>
<dbReference type="RefSeq" id="WP_095488676.1">
    <property type="nucleotide sequence ID" value="NZ_CP088152.1"/>
</dbReference>
<dbReference type="SUPFAM" id="SSF53335">
    <property type="entry name" value="S-adenosyl-L-methionine-dependent methyltransferases"/>
    <property type="match status" value="1"/>
</dbReference>
<gene>
    <name evidence="2" type="ORF">CIT25_29285</name>
</gene>
<dbReference type="InterPro" id="IPR041698">
    <property type="entry name" value="Methyltransf_25"/>
</dbReference>
<dbReference type="GO" id="GO:0008168">
    <property type="term" value="F:methyltransferase activity"/>
    <property type="evidence" value="ECO:0007669"/>
    <property type="project" value="UniProtKB-KW"/>
</dbReference>